<name>A0A0A9C4I7_ARUDO</name>
<dbReference type="EMBL" id="GBRH01228527">
    <property type="protein sequence ID" value="JAD69368.1"/>
    <property type="molecule type" value="Transcribed_RNA"/>
</dbReference>
<dbReference type="AlphaFoldDB" id="A0A0A9C4I7"/>
<proteinExistence type="predicted"/>
<accession>A0A0A9C4I7</accession>
<reference evidence="1" key="2">
    <citation type="journal article" date="2015" name="Data Brief">
        <title>Shoot transcriptome of the giant reed, Arundo donax.</title>
        <authorList>
            <person name="Barrero R.A."/>
            <person name="Guerrero F.D."/>
            <person name="Moolhuijzen P."/>
            <person name="Goolsby J.A."/>
            <person name="Tidwell J."/>
            <person name="Bellgard S.E."/>
            <person name="Bellgard M.I."/>
        </authorList>
    </citation>
    <scope>NUCLEOTIDE SEQUENCE</scope>
    <source>
        <tissue evidence="1">Shoot tissue taken approximately 20 cm above the soil surface</tissue>
    </source>
</reference>
<organism evidence="1">
    <name type="scientific">Arundo donax</name>
    <name type="common">Giant reed</name>
    <name type="synonym">Donax arundinaceus</name>
    <dbReference type="NCBI Taxonomy" id="35708"/>
    <lineage>
        <taxon>Eukaryota</taxon>
        <taxon>Viridiplantae</taxon>
        <taxon>Streptophyta</taxon>
        <taxon>Embryophyta</taxon>
        <taxon>Tracheophyta</taxon>
        <taxon>Spermatophyta</taxon>
        <taxon>Magnoliopsida</taxon>
        <taxon>Liliopsida</taxon>
        <taxon>Poales</taxon>
        <taxon>Poaceae</taxon>
        <taxon>PACMAD clade</taxon>
        <taxon>Arundinoideae</taxon>
        <taxon>Arundineae</taxon>
        <taxon>Arundo</taxon>
    </lineage>
</organism>
<reference evidence="1" key="1">
    <citation type="submission" date="2014-09" db="EMBL/GenBank/DDBJ databases">
        <authorList>
            <person name="Magalhaes I.L.F."/>
            <person name="Oliveira U."/>
            <person name="Santos F.R."/>
            <person name="Vidigal T.H.D.A."/>
            <person name="Brescovit A.D."/>
            <person name="Santos A.J."/>
        </authorList>
    </citation>
    <scope>NUCLEOTIDE SEQUENCE</scope>
    <source>
        <tissue evidence="1">Shoot tissue taken approximately 20 cm above the soil surface</tissue>
    </source>
</reference>
<evidence type="ECO:0000313" key="1">
    <source>
        <dbReference type="EMBL" id="JAD69368.1"/>
    </source>
</evidence>
<protein>
    <submittedName>
        <fullName evidence="1">Uncharacterized protein</fullName>
    </submittedName>
</protein>
<sequence length="17" mass="1987">MMAVAKNCFQSSWKISR</sequence>